<protein>
    <recommendedName>
        <fullName evidence="8">Glutamyl-tRNA reductase</fullName>
    </recommendedName>
</protein>
<dbReference type="AlphaFoldDB" id="A0A382KM21"/>
<dbReference type="InterPro" id="IPR036343">
    <property type="entry name" value="GluRdtase_N_sf"/>
</dbReference>
<reference evidence="7" key="1">
    <citation type="submission" date="2018-05" db="EMBL/GenBank/DDBJ databases">
        <authorList>
            <person name="Lanie J.A."/>
            <person name="Ng W.-L."/>
            <person name="Kazmierczak K.M."/>
            <person name="Andrzejewski T.M."/>
            <person name="Davidsen T.M."/>
            <person name="Wayne K.J."/>
            <person name="Tettelin H."/>
            <person name="Glass J.I."/>
            <person name="Rusch D."/>
            <person name="Podicherti R."/>
            <person name="Tsui H.-C.T."/>
            <person name="Winkler M.E."/>
        </authorList>
    </citation>
    <scope>NUCLEOTIDE SEQUENCE</scope>
</reference>
<keyword evidence="1" id="KW-0521">NADP</keyword>
<accession>A0A382KM21</accession>
<keyword evidence="2" id="KW-0560">Oxidoreductase</keyword>
<dbReference type="EMBL" id="UINC01081440">
    <property type="protein sequence ID" value="SVC25289.1"/>
    <property type="molecule type" value="Genomic_DNA"/>
</dbReference>
<evidence type="ECO:0008006" key="8">
    <source>
        <dbReference type="Google" id="ProtNLM"/>
    </source>
</evidence>
<dbReference type="PANTHER" id="PTHR43013:SF1">
    <property type="entry name" value="GLUTAMYL-TRNA REDUCTASE"/>
    <property type="match status" value="1"/>
</dbReference>
<keyword evidence="3" id="KW-0627">Porphyrin biosynthesis</keyword>
<feature type="domain" description="Quinate/shikimate 5-dehydrogenase/glutamyl-tRNA reductase" evidence="5">
    <location>
        <begin position="189"/>
        <end position="291"/>
    </location>
</feature>
<dbReference type="InterPro" id="IPR015895">
    <property type="entry name" value="4pyrrol_synth_GluRdtase_N"/>
</dbReference>
<sequence length="352" mass="40067">MSPSHNKSVKYVDFKHLILLSWHICNVSIVDLVRLSTIATPCKLHKIIISSEFFILSTCNRVEIYIYSDTPLDVLQLIKKFIASESTDKEYLSDSGECFVGMQAYLHLVKVTSGLNSLAMGEYQIQGQVKASYKDAIRDKYIGRYLISLIESALRTGKRVRSETSIAHKSASLSSLAIDIMLQKNKPKKELPILIVGTGKMCNLAAEYFVQMGYKTIIFFSNEPDERETIRIKYKALVLPISELPEKNQGNNIIFSAVSTDTPRISLKSLGGNRSTFFIIDLSIPKYILRSDIDTSYSYFLDMESIQKIAPDYLPDFQSEIDKCENIIHEEISRFVSNNERRRELNISHSFI</sequence>
<evidence type="ECO:0000256" key="3">
    <source>
        <dbReference type="ARBA" id="ARBA00023244"/>
    </source>
</evidence>
<dbReference type="PANTHER" id="PTHR43013">
    <property type="entry name" value="GLUTAMYL-TRNA REDUCTASE"/>
    <property type="match status" value="1"/>
</dbReference>
<evidence type="ECO:0000313" key="7">
    <source>
        <dbReference type="EMBL" id="SVC25289.1"/>
    </source>
</evidence>
<dbReference type="InterPro" id="IPR000343">
    <property type="entry name" value="4pyrrol_synth_GluRdtase"/>
</dbReference>
<organism evidence="7">
    <name type="scientific">marine metagenome</name>
    <dbReference type="NCBI Taxonomy" id="408172"/>
    <lineage>
        <taxon>unclassified sequences</taxon>
        <taxon>metagenomes</taxon>
        <taxon>ecological metagenomes</taxon>
    </lineage>
</organism>
<dbReference type="GO" id="GO:0008883">
    <property type="term" value="F:glutamyl-tRNA reductase activity"/>
    <property type="evidence" value="ECO:0007669"/>
    <property type="project" value="InterPro"/>
</dbReference>
<dbReference type="GO" id="GO:0019353">
    <property type="term" value="P:protoporphyrinogen IX biosynthetic process from glutamate"/>
    <property type="evidence" value="ECO:0007669"/>
    <property type="project" value="TreeGrafter"/>
</dbReference>
<dbReference type="SUPFAM" id="SSF69742">
    <property type="entry name" value="Glutamyl tRNA-reductase catalytic, N-terminal domain"/>
    <property type="match status" value="1"/>
</dbReference>
<dbReference type="Gene3D" id="3.30.460.30">
    <property type="entry name" value="Glutamyl-tRNA reductase, N-terminal domain"/>
    <property type="match status" value="1"/>
</dbReference>
<proteinExistence type="inferred from homology"/>
<evidence type="ECO:0000256" key="4">
    <source>
        <dbReference type="ARBA" id="ARBA00023444"/>
    </source>
</evidence>
<evidence type="ECO:0000256" key="1">
    <source>
        <dbReference type="ARBA" id="ARBA00022857"/>
    </source>
</evidence>
<evidence type="ECO:0000259" key="5">
    <source>
        <dbReference type="Pfam" id="PF01488"/>
    </source>
</evidence>
<dbReference type="Pfam" id="PF05201">
    <property type="entry name" value="GlutR_N"/>
    <property type="match status" value="1"/>
</dbReference>
<evidence type="ECO:0000259" key="6">
    <source>
        <dbReference type="Pfam" id="PF05201"/>
    </source>
</evidence>
<dbReference type="InterPro" id="IPR006151">
    <property type="entry name" value="Shikm_DH/Glu-tRNA_Rdtase"/>
</dbReference>
<feature type="domain" description="Glutamyl-tRNA reductase N-terminal" evidence="6">
    <location>
        <begin position="24"/>
        <end position="164"/>
    </location>
</feature>
<evidence type="ECO:0000256" key="2">
    <source>
        <dbReference type="ARBA" id="ARBA00023002"/>
    </source>
</evidence>
<dbReference type="HAMAP" id="MF_00087">
    <property type="entry name" value="Glu_tRNA_reductase"/>
    <property type="match status" value="1"/>
</dbReference>
<gene>
    <name evidence="7" type="ORF">METZ01_LOCUS278143</name>
</gene>
<dbReference type="Pfam" id="PF01488">
    <property type="entry name" value="Shikimate_DH"/>
    <property type="match status" value="1"/>
</dbReference>
<dbReference type="Gene3D" id="3.40.50.720">
    <property type="entry name" value="NAD(P)-binding Rossmann-like Domain"/>
    <property type="match status" value="1"/>
</dbReference>
<dbReference type="InterPro" id="IPR036291">
    <property type="entry name" value="NAD(P)-bd_dom_sf"/>
</dbReference>
<comment type="pathway">
    <text evidence="4">Porphyrin-containing compound metabolism.</text>
</comment>
<dbReference type="SUPFAM" id="SSF51735">
    <property type="entry name" value="NAD(P)-binding Rossmann-fold domains"/>
    <property type="match status" value="1"/>
</dbReference>
<name>A0A382KM21_9ZZZZ</name>
<dbReference type="GO" id="GO:0050661">
    <property type="term" value="F:NADP binding"/>
    <property type="evidence" value="ECO:0007669"/>
    <property type="project" value="InterPro"/>
</dbReference>